<gene>
    <name evidence="8" type="ORF">SAMN04487943_102381</name>
</gene>
<keyword evidence="3" id="KW-0597">Phosphoprotein</keyword>
<dbReference type="CDD" id="cd06225">
    <property type="entry name" value="HAMP"/>
    <property type="match status" value="1"/>
</dbReference>
<proteinExistence type="predicted"/>
<dbReference type="Pfam" id="PF06580">
    <property type="entry name" value="His_kinase"/>
    <property type="match status" value="1"/>
</dbReference>
<evidence type="ECO:0000256" key="5">
    <source>
        <dbReference type="ARBA" id="ARBA00023136"/>
    </source>
</evidence>
<dbReference type="RefSeq" id="WP_091482177.1">
    <property type="nucleotide sequence ID" value="NZ_FOTR01000002.1"/>
</dbReference>
<dbReference type="Gene3D" id="6.10.340.10">
    <property type="match status" value="1"/>
</dbReference>
<dbReference type="PROSITE" id="PS50885">
    <property type="entry name" value="HAMP"/>
    <property type="match status" value="1"/>
</dbReference>
<dbReference type="STRING" id="334253.SAMN04487943_102381"/>
<dbReference type="EMBL" id="FOTR01000002">
    <property type="protein sequence ID" value="SFL59690.1"/>
    <property type="molecule type" value="Genomic_DNA"/>
</dbReference>
<dbReference type="Gene3D" id="3.30.565.10">
    <property type="entry name" value="Histidine kinase-like ATPase, C-terminal domain"/>
    <property type="match status" value="1"/>
</dbReference>
<feature type="transmembrane region" description="Helical" evidence="6">
    <location>
        <begin position="302"/>
        <end position="321"/>
    </location>
</feature>
<dbReference type="SUPFAM" id="SSF55874">
    <property type="entry name" value="ATPase domain of HSP90 chaperone/DNA topoisomerase II/histidine kinase"/>
    <property type="match status" value="1"/>
</dbReference>
<comment type="subcellular location">
    <subcellularLocation>
        <location evidence="1">Cell membrane</location>
        <topology evidence="1">Multi-pass membrane protein</topology>
    </subcellularLocation>
</comment>
<organism evidence="8 9">
    <name type="scientific">Gracilibacillus orientalis</name>
    <dbReference type="NCBI Taxonomy" id="334253"/>
    <lineage>
        <taxon>Bacteria</taxon>
        <taxon>Bacillati</taxon>
        <taxon>Bacillota</taxon>
        <taxon>Bacilli</taxon>
        <taxon>Bacillales</taxon>
        <taxon>Bacillaceae</taxon>
        <taxon>Gracilibacillus</taxon>
    </lineage>
</organism>
<evidence type="ECO:0000259" key="7">
    <source>
        <dbReference type="PROSITE" id="PS50885"/>
    </source>
</evidence>
<dbReference type="InterPro" id="IPR050640">
    <property type="entry name" value="Bact_2-comp_sensor_kinase"/>
</dbReference>
<keyword evidence="9" id="KW-1185">Reference proteome</keyword>
<dbReference type="PANTHER" id="PTHR34220:SF7">
    <property type="entry name" value="SENSOR HISTIDINE KINASE YPDA"/>
    <property type="match status" value="1"/>
</dbReference>
<name>A0A1I4IZI7_9BACI</name>
<protein>
    <submittedName>
        <fullName evidence="8">Two-component system, sensor histidine kinase YesM</fullName>
    </submittedName>
</protein>
<dbReference type="InterPro" id="IPR003660">
    <property type="entry name" value="HAMP_dom"/>
</dbReference>
<keyword evidence="2" id="KW-1003">Cell membrane</keyword>
<keyword evidence="6" id="KW-1133">Transmembrane helix</keyword>
<evidence type="ECO:0000256" key="4">
    <source>
        <dbReference type="ARBA" id="ARBA00022679"/>
    </source>
</evidence>
<keyword evidence="4" id="KW-0808">Transferase</keyword>
<dbReference type="GO" id="GO:0005886">
    <property type="term" value="C:plasma membrane"/>
    <property type="evidence" value="ECO:0007669"/>
    <property type="project" value="UniProtKB-SubCell"/>
</dbReference>
<evidence type="ECO:0000256" key="3">
    <source>
        <dbReference type="ARBA" id="ARBA00022553"/>
    </source>
</evidence>
<dbReference type="OrthoDB" id="9776552at2"/>
<feature type="transmembrane region" description="Helical" evidence="6">
    <location>
        <begin position="21"/>
        <end position="41"/>
    </location>
</feature>
<dbReference type="Proteomes" id="UP000198565">
    <property type="component" value="Unassembled WGS sequence"/>
</dbReference>
<keyword evidence="8" id="KW-0418">Kinase</keyword>
<evidence type="ECO:0000256" key="2">
    <source>
        <dbReference type="ARBA" id="ARBA00022475"/>
    </source>
</evidence>
<evidence type="ECO:0000313" key="8">
    <source>
        <dbReference type="EMBL" id="SFL59690.1"/>
    </source>
</evidence>
<accession>A0A1I4IZI7</accession>
<reference evidence="9" key="1">
    <citation type="submission" date="2016-10" db="EMBL/GenBank/DDBJ databases">
        <authorList>
            <person name="Varghese N."/>
            <person name="Submissions S."/>
        </authorList>
    </citation>
    <scope>NUCLEOTIDE SEQUENCE [LARGE SCALE GENOMIC DNA]</scope>
    <source>
        <strain evidence="9">CGMCC 1.4250</strain>
    </source>
</reference>
<dbReference type="GO" id="GO:0000155">
    <property type="term" value="F:phosphorelay sensor kinase activity"/>
    <property type="evidence" value="ECO:0007669"/>
    <property type="project" value="InterPro"/>
</dbReference>
<dbReference type="PANTHER" id="PTHR34220">
    <property type="entry name" value="SENSOR HISTIDINE KINASE YPDA"/>
    <property type="match status" value="1"/>
</dbReference>
<dbReference type="InterPro" id="IPR010559">
    <property type="entry name" value="Sig_transdc_His_kin_internal"/>
</dbReference>
<keyword evidence="5 6" id="KW-0472">Membrane</keyword>
<dbReference type="InterPro" id="IPR036890">
    <property type="entry name" value="HATPase_C_sf"/>
</dbReference>
<feature type="domain" description="HAMP" evidence="7">
    <location>
        <begin position="323"/>
        <end position="374"/>
    </location>
</feature>
<evidence type="ECO:0000313" key="9">
    <source>
        <dbReference type="Proteomes" id="UP000198565"/>
    </source>
</evidence>
<evidence type="ECO:0000256" key="6">
    <source>
        <dbReference type="SAM" id="Phobius"/>
    </source>
</evidence>
<dbReference type="AlphaFoldDB" id="A0A1I4IZI7"/>
<keyword evidence="6" id="KW-0812">Transmembrane</keyword>
<sequence>MKKLKRMLIEKLQIRKLRERFLLVLIILSIPPIFLVGIIAYNISANSIKENYTNYYHEQLKTFNDRIDYVFNSIIKMNRYILSNSELQNQLTSIGLDENEQVAAFQLQTIISNYIVEREYIDSVCLVDNQYRAICNGKSDNLGVYEGDDKALVVQQSEWFERAVSARGREVFFTYNVLNPNDDHSISTVKWLLDPRDMEFEEMGFLIININKSLFQQNKAVENEQDFMVTNEIDDEKDIVYSSDDKMEQIFRENDDMSDVTKVIEEDGFIQSQFQNKTTGWNFVHIIPEDALLKELHSIRNITLVIASIISVIAIMLSIMLSKTITNPLEKLKVMMIRWSKGEFGFTEKFKNDEVGQIGETFKKMAIDNKELMENVKQHEVKEREAELRVLQAHINPHFLYNTLDSIYWMAVMNQQSEIEKMSVALSESFKITLSKGKTEIPILEEIKHIDHYMTIQNIRYNNRFEYITEIDPNINEILILKLMLQPIVENSIYHGLEKKIGPGKIIIKGRQYNEMIEFVIADNGVGMKDKKATNQGYGLNNIKERLELYYGRSSSFKMKSMIGKGTVVKISYNPNAKGVYINESDYNR</sequence>
<evidence type="ECO:0000256" key="1">
    <source>
        <dbReference type="ARBA" id="ARBA00004651"/>
    </source>
</evidence>